<dbReference type="Pfam" id="PF01740">
    <property type="entry name" value="STAS"/>
    <property type="match status" value="1"/>
</dbReference>
<dbReference type="InterPro" id="IPR036513">
    <property type="entry name" value="STAS_dom_sf"/>
</dbReference>
<dbReference type="GO" id="GO:0043856">
    <property type="term" value="F:anti-sigma factor antagonist activity"/>
    <property type="evidence" value="ECO:0007669"/>
    <property type="project" value="TreeGrafter"/>
</dbReference>
<evidence type="ECO:0000313" key="2">
    <source>
        <dbReference type="EMBL" id="TFF39570.1"/>
    </source>
</evidence>
<dbReference type="PROSITE" id="PS50801">
    <property type="entry name" value="STAS"/>
    <property type="match status" value="1"/>
</dbReference>
<accession>A0A4Y8SLK9</accession>
<organism evidence="2 3">
    <name type="scientific">Mucilaginibacter psychrotolerans</name>
    <dbReference type="NCBI Taxonomy" id="1524096"/>
    <lineage>
        <taxon>Bacteria</taxon>
        <taxon>Pseudomonadati</taxon>
        <taxon>Bacteroidota</taxon>
        <taxon>Sphingobacteriia</taxon>
        <taxon>Sphingobacteriales</taxon>
        <taxon>Sphingobacteriaceae</taxon>
        <taxon>Mucilaginibacter</taxon>
    </lineage>
</organism>
<dbReference type="PANTHER" id="PTHR33495:SF2">
    <property type="entry name" value="ANTI-SIGMA FACTOR ANTAGONIST TM_1081-RELATED"/>
    <property type="match status" value="1"/>
</dbReference>
<sequence>MILKTQLHADAVTARVEIKEANLTVADTFKAELLALIDGGAKYVVVDLEKVVYVDSSFLGALVSALKHAITNKAEIVVCGLNKDVLGLFQLIRLDKAFKIYATAAEALQNH</sequence>
<dbReference type="EMBL" id="SOZE01000003">
    <property type="protein sequence ID" value="TFF39570.1"/>
    <property type="molecule type" value="Genomic_DNA"/>
</dbReference>
<dbReference type="SUPFAM" id="SSF52091">
    <property type="entry name" value="SpoIIaa-like"/>
    <property type="match status" value="1"/>
</dbReference>
<dbReference type="InterPro" id="IPR002645">
    <property type="entry name" value="STAS_dom"/>
</dbReference>
<dbReference type="RefSeq" id="WP_133226970.1">
    <property type="nucleotide sequence ID" value="NZ_SOZE01000003.1"/>
</dbReference>
<evidence type="ECO:0000259" key="1">
    <source>
        <dbReference type="PROSITE" id="PS50801"/>
    </source>
</evidence>
<dbReference type="AlphaFoldDB" id="A0A4Y8SLK9"/>
<gene>
    <name evidence="2" type="ORF">E2R66_04135</name>
</gene>
<keyword evidence="3" id="KW-1185">Reference proteome</keyword>
<feature type="domain" description="STAS" evidence="1">
    <location>
        <begin position="26"/>
        <end position="111"/>
    </location>
</feature>
<dbReference type="CDD" id="cd07043">
    <property type="entry name" value="STAS_anti-anti-sigma_factors"/>
    <property type="match status" value="1"/>
</dbReference>
<dbReference type="Gene3D" id="3.30.750.24">
    <property type="entry name" value="STAS domain"/>
    <property type="match status" value="1"/>
</dbReference>
<name>A0A4Y8SLK9_9SPHI</name>
<dbReference type="Proteomes" id="UP000297540">
    <property type="component" value="Unassembled WGS sequence"/>
</dbReference>
<dbReference type="OrthoDB" id="9796076at2"/>
<reference evidence="2 3" key="1">
    <citation type="journal article" date="2017" name="Int. J. Syst. Evol. Microbiol.">
        <title>Mucilaginibacterpsychrotolerans sp. nov., isolated from peatlands.</title>
        <authorList>
            <person name="Deng Y."/>
            <person name="Shen L."/>
            <person name="Xu B."/>
            <person name="Liu Y."/>
            <person name="Gu Z."/>
            <person name="Liu H."/>
            <person name="Zhou Y."/>
        </authorList>
    </citation>
    <scope>NUCLEOTIDE SEQUENCE [LARGE SCALE GENOMIC DNA]</scope>
    <source>
        <strain evidence="2 3">NH7-4</strain>
    </source>
</reference>
<evidence type="ECO:0000313" key="3">
    <source>
        <dbReference type="Proteomes" id="UP000297540"/>
    </source>
</evidence>
<protein>
    <submittedName>
        <fullName evidence="2">Anti-sigma factor antagonist</fullName>
    </submittedName>
</protein>
<comment type="caution">
    <text evidence="2">The sequence shown here is derived from an EMBL/GenBank/DDBJ whole genome shotgun (WGS) entry which is preliminary data.</text>
</comment>
<dbReference type="PANTHER" id="PTHR33495">
    <property type="entry name" value="ANTI-SIGMA FACTOR ANTAGONIST TM_1081-RELATED-RELATED"/>
    <property type="match status" value="1"/>
</dbReference>
<proteinExistence type="predicted"/>